<reference evidence="2 3" key="1">
    <citation type="submission" date="2016-06" db="EMBL/GenBank/DDBJ databases">
        <title>Complete genome sequences of Bordetella bronchialis and Bordetella flabilis.</title>
        <authorList>
            <person name="LiPuma J.J."/>
            <person name="Spilker T."/>
        </authorList>
    </citation>
    <scope>NUCLEOTIDE SEQUENCE [LARGE SCALE GENOMIC DNA]</scope>
    <source>
        <strain evidence="2 3">AU10664</strain>
    </source>
</reference>
<proteinExistence type="predicted"/>
<organism evidence="2 3">
    <name type="scientific">Bordetella flabilis</name>
    <dbReference type="NCBI Taxonomy" id="463014"/>
    <lineage>
        <taxon>Bacteria</taxon>
        <taxon>Pseudomonadati</taxon>
        <taxon>Pseudomonadota</taxon>
        <taxon>Betaproteobacteria</taxon>
        <taxon>Burkholderiales</taxon>
        <taxon>Alcaligenaceae</taxon>
        <taxon>Bordetella</taxon>
    </lineage>
</organism>
<evidence type="ECO:0008006" key="4">
    <source>
        <dbReference type="Google" id="ProtNLM"/>
    </source>
</evidence>
<gene>
    <name evidence="2" type="ORF">BAU07_06210</name>
</gene>
<name>A0A193GAW0_9BORD</name>
<feature type="transmembrane region" description="Helical" evidence="1">
    <location>
        <begin position="16"/>
        <end position="37"/>
    </location>
</feature>
<dbReference type="EMBL" id="CP016172">
    <property type="protein sequence ID" value="ANN76758.1"/>
    <property type="molecule type" value="Genomic_DNA"/>
</dbReference>
<accession>A0A193GAW0</accession>
<dbReference type="STRING" id="463014.BAU07_06210"/>
<protein>
    <recommendedName>
        <fullName evidence="4">BON domain-containing protein</fullName>
    </recommendedName>
</protein>
<evidence type="ECO:0000313" key="2">
    <source>
        <dbReference type="EMBL" id="ANN76758.1"/>
    </source>
</evidence>
<keyword evidence="3" id="KW-1185">Reference proteome</keyword>
<evidence type="ECO:0000313" key="3">
    <source>
        <dbReference type="Proteomes" id="UP000091926"/>
    </source>
</evidence>
<keyword evidence="1" id="KW-1133">Transmembrane helix</keyword>
<keyword evidence="1" id="KW-0472">Membrane</keyword>
<dbReference type="AlphaFoldDB" id="A0A193GAW0"/>
<dbReference type="KEGG" id="bfz:BAU07_06210"/>
<evidence type="ECO:0000256" key="1">
    <source>
        <dbReference type="SAM" id="Phobius"/>
    </source>
</evidence>
<keyword evidence="1" id="KW-0812">Transmembrane</keyword>
<sequence length="307" mass="33052">MPPGPFPMREGRRTGTLWAVAGILAILVFGGVAVASFSPSVTPRPLQGAAPPSSVAEALDATRRALRHLGLQDRVSAYLSEDQHVWVTGWVHDDAEHDRLAAALASIWPGPLLKLENQARVRDEIVSFVRDLDIRVAVDYQAAGTFTVRGIAASQAIRDEAVQRWTSAIAGYAPGTARIMLVPEVEAAVQAAALRADVGEISVGWSEQRIIIGTTELDEMRRTRLNSLVETLNDTYLNALVVTNTVEAPPSAPPFTIHSVISGDSPWLMLRDGTKVVIGGTYGGYRLTAIEDGSITFEGPRTTVIPR</sequence>
<dbReference type="Proteomes" id="UP000091926">
    <property type="component" value="Chromosome"/>
</dbReference>